<accession>A0A9P7RR56</accession>
<proteinExistence type="predicted"/>
<name>A0A9P7RR56_9AGAR</name>
<sequence>MATATSSKHAQSMLKMARNWPKDPFRPHLQLSVFLESLSTHPQLTPRAVQAVQALEHSTIQKRYSLSDKILKPASVPHHYERLVEGFEKSAQGIRRPLWKIFFGIW</sequence>
<reference evidence="1" key="1">
    <citation type="journal article" date="2021" name="Genome Biol. Evol.">
        <title>The assembled and annotated genome of the fairy-ring fungus Marasmius oreades.</title>
        <authorList>
            <person name="Hiltunen M."/>
            <person name="Ament-Velasquez S.L."/>
            <person name="Johannesson H."/>
        </authorList>
    </citation>
    <scope>NUCLEOTIDE SEQUENCE</scope>
    <source>
        <strain evidence="1">03SP1</strain>
    </source>
</reference>
<dbReference type="GeneID" id="66082598"/>
<dbReference type="Proteomes" id="UP001049176">
    <property type="component" value="Chromosome 9"/>
</dbReference>
<dbReference type="OrthoDB" id="2107880at2759"/>
<dbReference type="AlphaFoldDB" id="A0A9P7RR56"/>
<evidence type="ECO:0000313" key="1">
    <source>
        <dbReference type="EMBL" id="KAG7087568.1"/>
    </source>
</evidence>
<dbReference type="KEGG" id="more:E1B28_013523"/>
<dbReference type="RefSeq" id="XP_043004039.1">
    <property type="nucleotide sequence ID" value="XM_043158685.1"/>
</dbReference>
<gene>
    <name evidence="1" type="ORF">E1B28_013523</name>
</gene>
<evidence type="ECO:0000313" key="2">
    <source>
        <dbReference type="Proteomes" id="UP001049176"/>
    </source>
</evidence>
<dbReference type="Pfam" id="PF20180">
    <property type="entry name" value="UQCC2_CBP6"/>
    <property type="match status" value="1"/>
</dbReference>
<keyword evidence="2" id="KW-1185">Reference proteome</keyword>
<organism evidence="1 2">
    <name type="scientific">Marasmius oreades</name>
    <name type="common">fairy-ring Marasmius</name>
    <dbReference type="NCBI Taxonomy" id="181124"/>
    <lineage>
        <taxon>Eukaryota</taxon>
        <taxon>Fungi</taxon>
        <taxon>Dikarya</taxon>
        <taxon>Basidiomycota</taxon>
        <taxon>Agaricomycotina</taxon>
        <taxon>Agaricomycetes</taxon>
        <taxon>Agaricomycetidae</taxon>
        <taxon>Agaricales</taxon>
        <taxon>Marasmiineae</taxon>
        <taxon>Marasmiaceae</taxon>
        <taxon>Marasmius</taxon>
    </lineage>
</organism>
<dbReference type="EMBL" id="CM032189">
    <property type="protein sequence ID" value="KAG7087568.1"/>
    <property type="molecule type" value="Genomic_DNA"/>
</dbReference>
<comment type="caution">
    <text evidence="1">The sequence shown here is derived from an EMBL/GenBank/DDBJ whole genome shotgun (WGS) entry which is preliminary data.</text>
</comment>
<protein>
    <submittedName>
        <fullName evidence="1">Uncharacterized protein</fullName>
    </submittedName>
</protein>